<gene>
    <name evidence="1" type="ORF">D2V07_09010</name>
</gene>
<keyword evidence="2" id="KW-1185">Reference proteome</keyword>
<dbReference type="OrthoDB" id="1115380at2"/>
<organism evidence="1 2">
    <name type="scientific">Aurantiacibacter zhengii</name>
    <dbReference type="NCBI Taxonomy" id="2307003"/>
    <lineage>
        <taxon>Bacteria</taxon>
        <taxon>Pseudomonadati</taxon>
        <taxon>Pseudomonadota</taxon>
        <taxon>Alphaproteobacteria</taxon>
        <taxon>Sphingomonadales</taxon>
        <taxon>Erythrobacteraceae</taxon>
        <taxon>Aurantiacibacter</taxon>
    </lineage>
</organism>
<dbReference type="Gene3D" id="3.30.1980.10">
    <property type="entry name" value="Hypothetical protein YunC"/>
    <property type="match status" value="1"/>
</dbReference>
<reference evidence="1 2" key="1">
    <citation type="submission" date="2018-08" db="EMBL/GenBank/DDBJ databases">
        <title>Erythrobacter zhengii sp.nov., a bacterium isolated from deep-sea sediment.</title>
        <authorList>
            <person name="Fang C."/>
            <person name="Wu Y.-H."/>
            <person name="Sun C."/>
            <person name="Wang H."/>
            <person name="Cheng H."/>
            <person name="Meng F.-X."/>
            <person name="Wang C.-S."/>
            <person name="Xu X.-W."/>
        </authorList>
    </citation>
    <scope>NUCLEOTIDE SEQUENCE [LARGE SCALE GENOMIC DNA]</scope>
    <source>
        <strain evidence="1 2">V18</strain>
    </source>
</reference>
<sequence length="287" mass="29539">MTKQVSDDDLAPYVLETVEGRGRIVVGNSLTSFDHGDWQNDVLLGASFAGEPTGAIPLRRGARGWIAHEGGPGKDAAGSSGLPLSDRFGVPAAAIATMEARLSDGDSLLTGTVARANDAALAIGVTPGMTGKDAARVMLEKGPDQEPCDLGDLVNEDTTIVHTGDNGGRIFACWSFSRVENTTPDDVFCVASHGARLMALYALRIKPKGLICNDAGFGLDNLGIEGLPMLDDDGIAAATVSTDSARIGDPMSTYQDGVISAVNETAKGLGVSVGMAASDAAMTMLEA</sequence>
<comment type="caution">
    <text evidence="1">The sequence shown here is derived from an EMBL/GenBank/DDBJ whole genome shotgun (WGS) entry which is preliminary data.</text>
</comment>
<protein>
    <submittedName>
        <fullName evidence="1">DUF1805 domain-containing protein</fullName>
    </submittedName>
</protein>
<accession>A0A418NTJ3</accession>
<name>A0A418NTJ3_9SPHN</name>
<dbReference type="RefSeq" id="WP_119586631.1">
    <property type="nucleotide sequence ID" value="NZ_CAWODQ010000022.1"/>
</dbReference>
<dbReference type="Proteomes" id="UP000286576">
    <property type="component" value="Unassembled WGS sequence"/>
</dbReference>
<dbReference type="AlphaFoldDB" id="A0A418NTJ3"/>
<dbReference type="InterPro" id="IPR036493">
    <property type="entry name" value="YunC_sf"/>
</dbReference>
<evidence type="ECO:0000313" key="1">
    <source>
        <dbReference type="EMBL" id="RIV86814.1"/>
    </source>
</evidence>
<proteinExistence type="predicted"/>
<evidence type="ECO:0000313" key="2">
    <source>
        <dbReference type="Proteomes" id="UP000286576"/>
    </source>
</evidence>
<dbReference type="EMBL" id="QXFL01000003">
    <property type="protein sequence ID" value="RIV86814.1"/>
    <property type="molecule type" value="Genomic_DNA"/>
</dbReference>